<keyword evidence="2" id="KW-1185">Reference proteome</keyword>
<name>A0ABR1BTY7_NECAM</name>
<organism evidence="1 2">
    <name type="scientific">Necator americanus</name>
    <name type="common">Human hookworm</name>
    <dbReference type="NCBI Taxonomy" id="51031"/>
    <lineage>
        <taxon>Eukaryota</taxon>
        <taxon>Metazoa</taxon>
        <taxon>Ecdysozoa</taxon>
        <taxon>Nematoda</taxon>
        <taxon>Chromadorea</taxon>
        <taxon>Rhabditida</taxon>
        <taxon>Rhabditina</taxon>
        <taxon>Rhabditomorpha</taxon>
        <taxon>Strongyloidea</taxon>
        <taxon>Ancylostomatidae</taxon>
        <taxon>Bunostominae</taxon>
        <taxon>Necator</taxon>
    </lineage>
</organism>
<evidence type="ECO:0000313" key="1">
    <source>
        <dbReference type="EMBL" id="KAK6729838.1"/>
    </source>
</evidence>
<dbReference type="Proteomes" id="UP001303046">
    <property type="component" value="Unassembled WGS sequence"/>
</dbReference>
<reference evidence="1 2" key="1">
    <citation type="submission" date="2023-08" db="EMBL/GenBank/DDBJ databases">
        <title>A Necator americanus chromosomal reference genome.</title>
        <authorList>
            <person name="Ilik V."/>
            <person name="Petrzelkova K.J."/>
            <person name="Pardy F."/>
            <person name="Fuh T."/>
            <person name="Niatou-Singa F.S."/>
            <person name="Gouil Q."/>
            <person name="Baker L."/>
            <person name="Ritchie M.E."/>
            <person name="Jex A.R."/>
            <person name="Gazzola D."/>
            <person name="Li H."/>
            <person name="Toshio Fujiwara R."/>
            <person name="Zhan B."/>
            <person name="Aroian R.V."/>
            <person name="Pafco B."/>
            <person name="Schwarz E.M."/>
        </authorList>
    </citation>
    <scope>NUCLEOTIDE SEQUENCE [LARGE SCALE GENOMIC DNA]</scope>
    <source>
        <strain evidence="1 2">Aroian</strain>
        <tissue evidence="1">Whole animal</tissue>
    </source>
</reference>
<protein>
    <submittedName>
        <fullName evidence="1">Uncharacterized protein</fullName>
    </submittedName>
</protein>
<gene>
    <name evidence="1" type="primary">Necator_chrI.g2851</name>
    <name evidence="1" type="ORF">RB195_006723</name>
</gene>
<sequence>MATLGSRRKTPEVDLLIFFDSVENGGVFGSVGASRSGLVFEVGVSAYEAIEPALDSPDGSGALAQSAADVGYCSRCSNAATPFIEDDSSKLLLRN</sequence>
<comment type="caution">
    <text evidence="1">The sequence shown here is derived from an EMBL/GenBank/DDBJ whole genome shotgun (WGS) entry which is preliminary data.</text>
</comment>
<evidence type="ECO:0000313" key="2">
    <source>
        <dbReference type="Proteomes" id="UP001303046"/>
    </source>
</evidence>
<dbReference type="EMBL" id="JAVFWL010000001">
    <property type="protein sequence ID" value="KAK6729838.1"/>
    <property type="molecule type" value="Genomic_DNA"/>
</dbReference>
<accession>A0ABR1BTY7</accession>
<proteinExistence type="predicted"/>